<dbReference type="AlphaFoldDB" id="A0A6B3L9E0"/>
<keyword evidence="2" id="KW-1185">Reference proteome</keyword>
<protein>
    <submittedName>
        <fullName evidence="1">Uncharacterized protein</fullName>
    </submittedName>
</protein>
<name>A0A6B3L9E0_9BACT</name>
<sequence>MKIHPRIVIGLLLGWCAIGHADDEERALQGARVTLPLDAFALEMAKAAREADAANAEDEPTLPVGAVVRSACYTVDFGAEAGNAGRVEVAVRSLQDAPQLVPILNAGYAITRVAPDEATLVTRDGRICLVVEGRGDHNVQIDFALDVQTNETLALDVHPANRVRLQLENLEDGKLAKVRGAVDAGGGGFLLPAEGGEVAVVLVDDRPDVAPEWSARASAVVVEEEGDLQVAMVLRMNLANPDEADADSAVLLLPAGALVQDLFGAGLVNWQRFGMRDGMRMVRLQWAADGAASRKVSVGYSLPLDPDGNGWSWQWPQLEGGLEVPVVASVLTDAAVDVTSVEGVRDWGMDAELPDWYQRPVSAQVQRIRVESNAGEEVELEWVERERLQTAEAVIRKSEMSTKVAVNGGSLSEGQVTIAHDAPIRWRLELPAGSALLGCAVDGMRVDPLVNADGSLDVPVGTGKDGVSVVKYSFTSELEKLAPVDGRLELELPATPLFAHEMSWRLWLPPAYEATALEGNLEIVEGGGAGKWLVLSKQLFRDAAPKVSVFYRKASL</sequence>
<evidence type="ECO:0000313" key="1">
    <source>
        <dbReference type="EMBL" id="QQL45035.1"/>
    </source>
</evidence>
<evidence type="ECO:0000313" key="2">
    <source>
        <dbReference type="Proteomes" id="UP000475117"/>
    </source>
</evidence>
<proteinExistence type="predicted"/>
<dbReference type="Proteomes" id="UP000475117">
    <property type="component" value="Chromosome"/>
</dbReference>
<dbReference type="KEGG" id="soa:G3M56_000150"/>
<reference evidence="1 2" key="1">
    <citation type="submission" date="2020-12" db="EMBL/GenBank/DDBJ databases">
        <title>Sulforoseuscoccus oceanibium gen. nov., sp. nov., a representative of the phylum Verrucomicrobia with special cytoplasmic membrane, and proposal of Sulforoseuscoccusaceae fam. nov.</title>
        <authorList>
            <person name="Xi F."/>
        </authorList>
    </citation>
    <scope>NUCLEOTIDE SEQUENCE [LARGE SCALE GENOMIC DNA]</scope>
    <source>
        <strain evidence="1 2">T37</strain>
    </source>
</reference>
<accession>A0A6B3L9E0</accession>
<dbReference type="EMBL" id="CP066776">
    <property type="protein sequence ID" value="QQL45035.1"/>
    <property type="molecule type" value="Genomic_DNA"/>
</dbReference>
<organism evidence="1 2">
    <name type="scientific">Sulfuriroseicoccus oceanibius</name>
    <dbReference type="NCBI Taxonomy" id="2707525"/>
    <lineage>
        <taxon>Bacteria</taxon>
        <taxon>Pseudomonadati</taxon>
        <taxon>Verrucomicrobiota</taxon>
        <taxon>Verrucomicrobiia</taxon>
        <taxon>Verrucomicrobiales</taxon>
        <taxon>Verrucomicrobiaceae</taxon>
        <taxon>Sulfuriroseicoccus</taxon>
    </lineage>
</organism>
<gene>
    <name evidence="1" type="ORF">G3M56_000150</name>
</gene>
<dbReference type="RefSeq" id="WP_164364918.1">
    <property type="nucleotide sequence ID" value="NZ_CP066776.1"/>
</dbReference>